<feature type="domain" description="CoA-binding" evidence="1">
    <location>
        <begin position="12"/>
        <end position="109"/>
    </location>
</feature>
<name>A0A6J7QA00_9ZZZZ</name>
<organism evidence="5">
    <name type="scientific">freshwater metagenome</name>
    <dbReference type="NCBI Taxonomy" id="449393"/>
    <lineage>
        <taxon>unclassified sequences</taxon>
        <taxon>metagenomes</taxon>
        <taxon>ecological metagenomes</taxon>
    </lineage>
</organism>
<evidence type="ECO:0000259" key="1">
    <source>
        <dbReference type="SMART" id="SM00881"/>
    </source>
</evidence>
<dbReference type="SMART" id="SM00881">
    <property type="entry name" value="CoA_binding"/>
    <property type="match status" value="1"/>
</dbReference>
<evidence type="ECO:0000313" key="4">
    <source>
        <dbReference type="EMBL" id="CAB4972696.1"/>
    </source>
</evidence>
<dbReference type="SUPFAM" id="SSF51735">
    <property type="entry name" value="NAD(P)-binding Rossmann-fold domains"/>
    <property type="match status" value="1"/>
</dbReference>
<dbReference type="PANTHER" id="PTHR42793:SF1">
    <property type="entry name" value="PEPTIDYL-LYSINE N-ACETYLTRANSFERASE PATZ"/>
    <property type="match status" value="1"/>
</dbReference>
<dbReference type="Gene3D" id="3.40.50.261">
    <property type="entry name" value="Succinyl-CoA synthetase domains"/>
    <property type="match status" value="2"/>
</dbReference>
<dbReference type="InterPro" id="IPR032875">
    <property type="entry name" value="Succ_CoA_lig_flav_dom"/>
</dbReference>
<dbReference type="InterPro" id="IPR036291">
    <property type="entry name" value="NAD(P)-bd_dom_sf"/>
</dbReference>
<dbReference type="EMBL" id="CAFBOF010000007">
    <property type="protein sequence ID" value="CAB4972696.1"/>
    <property type="molecule type" value="Genomic_DNA"/>
</dbReference>
<protein>
    <submittedName>
        <fullName evidence="5">Unannotated protein</fullName>
    </submittedName>
</protein>
<dbReference type="GO" id="GO:0043758">
    <property type="term" value="F:acetate-CoA ligase (ADP-forming) activity"/>
    <property type="evidence" value="ECO:0007669"/>
    <property type="project" value="InterPro"/>
</dbReference>
<dbReference type="PANTHER" id="PTHR42793">
    <property type="entry name" value="COA BINDING DOMAIN CONTAINING PROTEIN"/>
    <property type="match status" value="1"/>
</dbReference>
<sequence length="493" mass="52526">MGKDLIELFSPLFSPRGVLVAGVSSHPGKFGYVTLHNILSSGYAGEVHGTNKEGGEVLGISLFKSVVDIPAEAVIDLVFVCTPAASNEQLLRDCAKRGIKAAFLTSAGYGEAGDEGEKAERQLVDLADELEILLAGPNGQGLVSTPIKLCAQIVAPNPPSGAIAIVSQSGNFVSSFENFSLAAQVGVSRAISAGNAASLSVSDYLDYYSVDPETRVSLAYVEGIPNGRDFYQRARQVTARKPLVVLKGGATDNGQRAAQSHTGALAQDDRIFRGMARQAGIAQAFSVEEAFDASAAFATQPLPRGPRVMILTVVGGWGVVTADAMSDSDLVLADIPKDLEKIIDKKLPARWSRNNPIDCAGGETRDTIPEIMAIIADHPEVDAVLYLGIGIQSNQAKMFRTGPWGNDPDVTRIIAYHERQDARFALAAAEISEQTGKPILVATELSLTDPTNAGVKAVKDSGRYCFPSGPRAVVALNHLWRYSQYRKKSNRTK</sequence>
<dbReference type="SUPFAM" id="SSF52210">
    <property type="entry name" value="Succinyl-CoA synthetase domains"/>
    <property type="match status" value="2"/>
</dbReference>
<dbReference type="EMBL" id="CAEZYK010000112">
    <property type="protein sequence ID" value="CAB4733879.1"/>
    <property type="molecule type" value="Genomic_DNA"/>
</dbReference>
<dbReference type="InterPro" id="IPR043938">
    <property type="entry name" value="Ligase_CoA_dom"/>
</dbReference>
<dbReference type="EMBL" id="CAFBPQ010000002">
    <property type="protein sequence ID" value="CAB5013109.1"/>
    <property type="molecule type" value="Genomic_DNA"/>
</dbReference>
<dbReference type="Pfam" id="PF19045">
    <property type="entry name" value="Ligase_CoA_2"/>
    <property type="match status" value="1"/>
</dbReference>
<evidence type="ECO:0000313" key="2">
    <source>
        <dbReference type="EMBL" id="CAB4733879.1"/>
    </source>
</evidence>
<evidence type="ECO:0000313" key="3">
    <source>
        <dbReference type="EMBL" id="CAB4895648.1"/>
    </source>
</evidence>
<dbReference type="InterPro" id="IPR016102">
    <property type="entry name" value="Succinyl-CoA_synth-like"/>
</dbReference>
<dbReference type="Gene3D" id="3.40.50.720">
    <property type="entry name" value="NAD(P)-binding Rossmann-like Domain"/>
    <property type="match status" value="1"/>
</dbReference>
<evidence type="ECO:0000313" key="5">
    <source>
        <dbReference type="EMBL" id="CAB5013109.1"/>
    </source>
</evidence>
<dbReference type="EMBL" id="CAFBMM010000002">
    <property type="protein sequence ID" value="CAB4895648.1"/>
    <property type="molecule type" value="Genomic_DNA"/>
</dbReference>
<dbReference type="AlphaFoldDB" id="A0A6J7QA00"/>
<gene>
    <name evidence="2" type="ORF">UFOPK2683_01456</name>
    <name evidence="3" type="ORF">UFOPK3605_00182</name>
    <name evidence="4" type="ORF">UFOPK3897_00573</name>
    <name evidence="5" type="ORF">UFOPK4121_00168</name>
</gene>
<dbReference type="InterPro" id="IPR003781">
    <property type="entry name" value="CoA-bd"/>
</dbReference>
<proteinExistence type="predicted"/>
<accession>A0A6J7QA00</accession>
<dbReference type="Pfam" id="PF13380">
    <property type="entry name" value="CoA_binding_2"/>
    <property type="match status" value="1"/>
</dbReference>
<reference evidence="5" key="1">
    <citation type="submission" date="2020-05" db="EMBL/GenBank/DDBJ databases">
        <authorList>
            <person name="Chiriac C."/>
            <person name="Salcher M."/>
            <person name="Ghai R."/>
            <person name="Kavagutti S V."/>
        </authorList>
    </citation>
    <scope>NUCLEOTIDE SEQUENCE</scope>
</reference>
<dbReference type="Pfam" id="PF13607">
    <property type="entry name" value="Succ_CoA_lig"/>
    <property type="match status" value="1"/>
</dbReference>